<sequence length="374" mass="40935">MGINKFGKRTAGSLLTILVILIALRLAAPSIITWYTNRVIEQTPAIVGSVDDVDLALIAGAYSIKGVNIRQAGDKERFPLFIADRVDLSVLWSALLQGKLVTEISLINPTIGLYDRPEDKVIEDAAVTDEKTWIGLARDLTPFSIDRLTVENGTFIMDAQAQLKRSEFSVQNIQLVVTNIANSKGADTVALADMTGDIQNQAKVKLTASFDPNTTKPTFDFDLEMEKLPVSYIDSLLKFYAPFDFEAGQVDLASELKSVDGKLTGYVQAGVYKLEVFSWHEDVVEDDDNPIQIFFDMIGGALASLFENDDKNLVATRVPIEGVLDDPDLSTFDALFGILKNAFIEAYNLKVENSVSGLSVNGLKDPATAKKDVN</sequence>
<organism evidence="1 2">
    <name type="scientific">Colwellia echini</name>
    <dbReference type="NCBI Taxonomy" id="1982103"/>
    <lineage>
        <taxon>Bacteria</taxon>
        <taxon>Pseudomonadati</taxon>
        <taxon>Pseudomonadota</taxon>
        <taxon>Gammaproteobacteria</taxon>
        <taxon>Alteromonadales</taxon>
        <taxon>Colwelliaceae</taxon>
        <taxon>Colwellia</taxon>
    </lineage>
</organism>
<dbReference type="RefSeq" id="WP_101344758.1">
    <property type="nucleotide sequence ID" value="NZ_PJAI02000003.1"/>
</dbReference>
<reference evidence="1 2" key="1">
    <citation type="submission" date="2019-08" db="EMBL/GenBank/DDBJ databases">
        <title>Microbe sample from Colwellia echini.</title>
        <authorList>
            <person name="Christiansen L."/>
            <person name="Pathiraja D."/>
            <person name="Schultz-Johansen M."/>
            <person name="Choi I.-G."/>
            <person name="Stougaard P."/>
        </authorList>
    </citation>
    <scope>NUCLEOTIDE SEQUENCE [LARGE SCALE GENOMIC DNA]</scope>
    <source>
        <strain evidence="1 2">A3</strain>
    </source>
</reference>
<protein>
    <submittedName>
        <fullName evidence="1">DUF748 domain-containing protein</fullName>
    </submittedName>
</protein>
<name>A0ABY3MZL9_9GAMM</name>
<gene>
    <name evidence="1" type="ORF">CWS31_004915</name>
</gene>
<dbReference type="Pfam" id="PF05359">
    <property type="entry name" value="DUF748"/>
    <property type="match status" value="1"/>
</dbReference>
<dbReference type="Proteomes" id="UP000815846">
    <property type="component" value="Unassembled WGS sequence"/>
</dbReference>
<proteinExistence type="predicted"/>
<dbReference type="EMBL" id="PJAI02000003">
    <property type="protein sequence ID" value="TYK66676.1"/>
    <property type="molecule type" value="Genomic_DNA"/>
</dbReference>
<dbReference type="InterPro" id="IPR008023">
    <property type="entry name" value="DUF748"/>
</dbReference>
<accession>A0ABY3MZL9</accession>
<evidence type="ECO:0000313" key="1">
    <source>
        <dbReference type="EMBL" id="TYK66676.1"/>
    </source>
</evidence>
<evidence type="ECO:0000313" key="2">
    <source>
        <dbReference type="Proteomes" id="UP000815846"/>
    </source>
</evidence>
<keyword evidence="2" id="KW-1185">Reference proteome</keyword>
<comment type="caution">
    <text evidence="1">The sequence shown here is derived from an EMBL/GenBank/DDBJ whole genome shotgun (WGS) entry which is preliminary data.</text>
</comment>